<dbReference type="AlphaFoldDB" id="A0A811N0Y1"/>
<organism evidence="1 2">
    <name type="scientific">Miscanthus lutarioriparius</name>
    <dbReference type="NCBI Taxonomy" id="422564"/>
    <lineage>
        <taxon>Eukaryota</taxon>
        <taxon>Viridiplantae</taxon>
        <taxon>Streptophyta</taxon>
        <taxon>Embryophyta</taxon>
        <taxon>Tracheophyta</taxon>
        <taxon>Spermatophyta</taxon>
        <taxon>Magnoliopsida</taxon>
        <taxon>Liliopsida</taxon>
        <taxon>Poales</taxon>
        <taxon>Poaceae</taxon>
        <taxon>PACMAD clade</taxon>
        <taxon>Panicoideae</taxon>
        <taxon>Andropogonodae</taxon>
        <taxon>Andropogoneae</taxon>
        <taxon>Saccharinae</taxon>
        <taxon>Miscanthus</taxon>
    </lineage>
</organism>
<evidence type="ECO:0000313" key="2">
    <source>
        <dbReference type="Proteomes" id="UP000604825"/>
    </source>
</evidence>
<sequence>MPIAFTVPLPRYKHGQCFSLAVRNGAVRLVPSNPADKVPALDQGHEVKLVPYNPNYVDKSVLWTESCDVGHGFRCIRPLDSINLNFHAFLDDKNNGTNVTLRHWSECDNQCLKTLRHWSECDNQCWKIDYWCVNPEVNLPGDLNLEEIAIDFPALNAENQAPLKEKSELVRQSWAQVVSTGNAQNKEPLVL</sequence>
<protein>
    <submittedName>
        <fullName evidence="1">Uncharacterized protein</fullName>
    </submittedName>
</protein>
<accession>A0A811N0Y1</accession>
<dbReference type="EMBL" id="CAJGYO010000002">
    <property type="protein sequence ID" value="CAD6213758.1"/>
    <property type="molecule type" value="Genomic_DNA"/>
</dbReference>
<reference evidence="1" key="1">
    <citation type="submission" date="2020-10" db="EMBL/GenBank/DDBJ databases">
        <authorList>
            <person name="Han B."/>
            <person name="Lu T."/>
            <person name="Zhao Q."/>
            <person name="Huang X."/>
            <person name="Zhao Y."/>
        </authorList>
    </citation>
    <scope>NUCLEOTIDE SEQUENCE</scope>
</reference>
<dbReference type="Proteomes" id="UP000604825">
    <property type="component" value="Unassembled WGS sequence"/>
</dbReference>
<keyword evidence="2" id="KW-1185">Reference proteome</keyword>
<dbReference type="InterPro" id="IPR035992">
    <property type="entry name" value="Ricin_B-like_lectins"/>
</dbReference>
<dbReference type="InterPro" id="IPR040249">
    <property type="entry name" value="Ricin_B-like_lectin_EULS3-like"/>
</dbReference>
<evidence type="ECO:0000313" key="1">
    <source>
        <dbReference type="EMBL" id="CAD6213758.1"/>
    </source>
</evidence>
<dbReference type="PANTHER" id="PTHR31257">
    <property type="entry name" value="RICIN B-LIKE LECTIN EULS3"/>
    <property type="match status" value="1"/>
</dbReference>
<gene>
    <name evidence="1" type="ORF">NCGR_LOCUS9275</name>
</gene>
<name>A0A811N0Y1_9POAL</name>
<comment type="caution">
    <text evidence="1">The sequence shown here is derived from an EMBL/GenBank/DDBJ whole genome shotgun (WGS) entry which is preliminary data.</text>
</comment>
<dbReference type="PANTHER" id="PTHR31257:SF21">
    <property type="entry name" value="OS07G0683600 PROTEIN"/>
    <property type="match status" value="1"/>
</dbReference>
<dbReference type="SUPFAM" id="SSF50370">
    <property type="entry name" value="Ricin B-like lectins"/>
    <property type="match status" value="1"/>
</dbReference>
<proteinExistence type="predicted"/>